<dbReference type="GO" id="GO:0008236">
    <property type="term" value="F:serine-type peptidase activity"/>
    <property type="evidence" value="ECO:0007669"/>
    <property type="project" value="InterPro"/>
</dbReference>
<organism evidence="4 5">
    <name type="scientific">Corynespora cassiicola Philippines</name>
    <dbReference type="NCBI Taxonomy" id="1448308"/>
    <lineage>
        <taxon>Eukaryota</taxon>
        <taxon>Fungi</taxon>
        <taxon>Dikarya</taxon>
        <taxon>Ascomycota</taxon>
        <taxon>Pezizomycotina</taxon>
        <taxon>Dothideomycetes</taxon>
        <taxon>Pleosporomycetidae</taxon>
        <taxon>Pleosporales</taxon>
        <taxon>Corynesporascaceae</taxon>
        <taxon>Corynespora</taxon>
    </lineage>
</organism>
<feature type="region of interest" description="Disordered" evidence="1">
    <location>
        <begin position="27"/>
        <end position="46"/>
    </location>
</feature>
<dbReference type="InterPro" id="IPR056186">
    <property type="entry name" value="PDZ_CPAF-rel"/>
</dbReference>
<feature type="domain" description="CPAF-like PDZ" evidence="3">
    <location>
        <begin position="177"/>
        <end position="305"/>
    </location>
</feature>
<dbReference type="Proteomes" id="UP000240883">
    <property type="component" value="Unassembled WGS sequence"/>
</dbReference>
<evidence type="ECO:0000313" key="4">
    <source>
        <dbReference type="EMBL" id="PSN68143.1"/>
    </source>
</evidence>
<sequence>MKSTALFALTGLFAAVSATPVAPAAPRPLHQATPLHGRQENGNSSAAPCAQVSQAVYNDPGRGQASGYPLVPAEIAYNCLKSVPFNASSAKRLLRAMPPYINWQSTLTALKNPPDDYVEKVQDPVDIIGGLDRLAQDIDEGRFESEYDFGWALYTLIQSAHDGHFSYIPDSIGNIFTWSRPIPLVSVSEDGEKLPAVFAFHDVLGMQFKNISYEPSPIVEIDGQDAAMFLEDLSQFGSLQDRDALYNNVFYELAQVSLGTSGSGTGMFTGGGRGRWVYPGPTTTLTFANGSHFTMQNSARVLVSFRNVNSGEELGDQWFYYGQGTAAASAEEDVSTTALAAPGYPQPVVPGPGNLINGFYIDAEGYEDVAVLQVPNFVGEAYAEVPFQRTTQQFLSKSLADGKTKLVIDVQANGGGTILQGYDLFKQLFPSVDPYGANRFRATQAGDLIGQAYSAYAPNSPRAFNPSNQTLASFQASYFDYRTDMTVDGKPFGSWSEKFGPIEANGDLYTSTSRWNLSDVYIPYSSGGINVTGYGPLANVTGGPRFSPENIVLLTDGYCASTCTIFSEFLTKQTGVKTIALGGRANKNPIQAIGGVKGSNNYQWAFIQNMAQMAIMKAEGDLKQKLNSSVLRADYYNDLVYNRASGSPGVNVRDALLYNDTSGIATQFIYEEADCRLFYTPEMTVDATAIWKAAADAQWGDNSKCVSGYAMKRDAHEVTTNLKRRQAHTSQAVALQQFEAFEKTFDLKTQCKLHGDGFMHP</sequence>
<evidence type="ECO:0000256" key="1">
    <source>
        <dbReference type="SAM" id="MobiDB-lite"/>
    </source>
</evidence>
<dbReference type="PANTHER" id="PTHR37049:SF4">
    <property type="entry name" value="RHODANESE DOMAIN-CONTAINING PROTEIN"/>
    <property type="match status" value="1"/>
</dbReference>
<evidence type="ECO:0000259" key="3">
    <source>
        <dbReference type="Pfam" id="PF23658"/>
    </source>
</evidence>
<gene>
    <name evidence="4" type="ORF">BS50DRAFT_551466</name>
</gene>
<keyword evidence="5" id="KW-1185">Reference proteome</keyword>
<dbReference type="STRING" id="1448308.A0A2T2NRW5"/>
<feature type="chain" id="PRO_5015426879" evidence="2">
    <location>
        <begin position="19"/>
        <end position="761"/>
    </location>
</feature>
<protein>
    <submittedName>
        <fullName evidence="4">Peptidase S41 family protein-like protein</fullName>
    </submittedName>
</protein>
<accession>A0A2T2NRW5</accession>
<reference evidence="4 5" key="1">
    <citation type="journal article" date="2018" name="Front. Microbiol.">
        <title>Genome-Wide Analysis of Corynespora cassiicola Leaf Fall Disease Putative Effectors.</title>
        <authorList>
            <person name="Lopez D."/>
            <person name="Ribeiro S."/>
            <person name="Label P."/>
            <person name="Fumanal B."/>
            <person name="Venisse J.S."/>
            <person name="Kohler A."/>
            <person name="de Oliveira R.R."/>
            <person name="Labutti K."/>
            <person name="Lipzen A."/>
            <person name="Lail K."/>
            <person name="Bauer D."/>
            <person name="Ohm R.A."/>
            <person name="Barry K.W."/>
            <person name="Spatafora J."/>
            <person name="Grigoriev I.V."/>
            <person name="Martin F.M."/>
            <person name="Pujade-Renaud V."/>
        </authorList>
    </citation>
    <scope>NUCLEOTIDE SEQUENCE [LARGE SCALE GENOMIC DNA]</scope>
    <source>
        <strain evidence="4 5">Philippines</strain>
    </source>
</reference>
<dbReference type="SUPFAM" id="SSF52096">
    <property type="entry name" value="ClpP/crotonase"/>
    <property type="match status" value="1"/>
</dbReference>
<dbReference type="Pfam" id="PF23658">
    <property type="entry name" value="PDZ_CPAF_rel"/>
    <property type="match status" value="1"/>
</dbReference>
<dbReference type="EMBL" id="KZ678134">
    <property type="protein sequence ID" value="PSN68143.1"/>
    <property type="molecule type" value="Genomic_DNA"/>
</dbReference>
<proteinExistence type="predicted"/>
<evidence type="ECO:0000256" key="2">
    <source>
        <dbReference type="SAM" id="SignalP"/>
    </source>
</evidence>
<keyword evidence="2" id="KW-0732">Signal</keyword>
<dbReference type="AlphaFoldDB" id="A0A2T2NRW5"/>
<dbReference type="InterPro" id="IPR029045">
    <property type="entry name" value="ClpP/crotonase-like_dom_sf"/>
</dbReference>
<dbReference type="GO" id="GO:0006508">
    <property type="term" value="P:proteolysis"/>
    <property type="evidence" value="ECO:0007669"/>
    <property type="project" value="InterPro"/>
</dbReference>
<dbReference type="InterPro" id="IPR052766">
    <property type="entry name" value="S41A_metabolite_peptidase"/>
</dbReference>
<feature type="signal peptide" evidence="2">
    <location>
        <begin position="1"/>
        <end position="18"/>
    </location>
</feature>
<dbReference type="OrthoDB" id="27214at2759"/>
<dbReference type="Gene3D" id="3.90.226.10">
    <property type="entry name" value="2-enoyl-CoA Hydratase, Chain A, domain 1"/>
    <property type="match status" value="1"/>
</dbReference>
<name>A0A2T2NRW5_CORCC</name>
<evidence type="ECO:0000313" key="5">
    <source>
        <dbReference type="Proteomes" id="UP000240883"/>
    </source>
</evidence>
<dbReference type="PANTHER" id="PTHR37049">
    <property type="entry name" value="PEPTIDASE S41 FAMILY PROTEIN"/>
    <property type="match status" value="1"/>
</dbReference>